<evidence type="ECO:0000313" key="1">
    <source>
        <dbReference type="EMBL" id="CAI2383885.1"/>
    </source>
</evidence>
<comment type="caution">
    <text evidence="1">The sequence shown here is derived from an EMBL/GenBank/DDBJ whole genome shotgun (WGS) entry which is preliminary data.</text>
</comment>
<gene>
    <name evidence="1" type="ORF">ECRASSUSDP1_LOCUS25400</name>
</gene>
<evidence type="ECO:0000313" key="2">
    <source>
        <dbReference type="Proteomes" id="UP001295684"/>
    </source>
</evidence>
<reference evidence="1" key="1">
    <citation type="submission" date="2023-07" db="EMBL/GenBank/DDBJ databases">
        <authorList>
            <consortium name="AG Swart"/>
            <person name="Singh M."/>
            <person name="Singh A."/>
            <person name="Seah K."/>
            <person name="Emmerich C."/>
        </authorList>
    </citation>
    <scope>NUCLEOTIDE SEQUENCE</scope>
    <source>
        <strain evidence="1">DP1</strain>
    </source>
</reference>
<sequence length="329" mass="36455">MSSQNSTDLLDTEECDISNSIYFCSSESWSSSVTPKASISSTYSTDSLMSYSLHSTQSFQRTAKTNNKNECLTTIRTTSWCILCLLSKTACSSCIFVVCSRTLMKTCSHSVSLCSRSTLKWSMPSLTRPRASNKSTKYSPTNASIAEQLSTWSQAVTCNWCCITQNLQRLLKISGKAPLKRVLYEPVLLLPTTPQHVYRLSGSSDSSLQPGITLALISSGANRKCSAGSSCARSSSRDHGEPTSFTFKGGTSHCKPNMCWRHLCSLSAQSLHLLLLRKQWTSYKIRIFESSRIRTNRRCTGGCGPYRICNRSFESRINICFRGSRCASL</sequence>
<organism evidence="1 2">
    <name type="scientific">Euplotes crassus</name>
    <dbReference type="NCBI Taxonomy" id="5936"/>
    <lineage>
        <taxon>Eukaryota</taxon>
        <taxon>Sar</taxon>
        <taxon>Alveolata</taxon>
        <taxon>Ciliophora</taxon>
        <taxon>Intramacronucleata</taxon>
        <taxon>Spirotrichea</taxon>
        <taxon>Hypotrichia</taxon>
        <taxon>Euplotida</taxon>
        <taxon>Euplotidae</taxon>
        <taxon>Moneuplotes</taxon>
    </lineage>
</organism>
<dbReference type="EMBL" id="CAMPGE010026192">
    <property type="protein sequence ID" value="CAI2383885.1"/>
    <property type="molecule type" value="Genomic_DNA"/>
</dbReference>
<dbReference type="AlphaFoldDB" id="A0AAD2D8W4"/>
<protein>
    <submittedName>
        <fullName evidence="1">Uncharacterized protein</fullName>
    </submittedName>
</protein>
<keyword evidence="2" id="KW-1185">Reference proteome</keyword>
<dbReference type="Proteomes" id="UP001295684">
    <property type="component" value="Unassembled WGS sequence"/>
</dbReference>
<name>A0AAD2D8W4_EUPCR</name>
<proteinExistence type="predicted"/>
<accession>A0AAD2D8W4</accession>